<dbReference type="Pfam" id="PF02470">
    <property type="entry name" value="MlaD"/>
    <property type="match status" value="1"/>
</dbReference>
<organism evidence="2 3">
    <name type="scientific">Prescottella agglutinans</name>
    <dbReference type="NCBI Taxonomy" id="1644129"/>
    <lineage>
        <taxon>Bacteria</taxon>
        <taxon>Bacillati</taxon>
        <taxon>Actinomycetota</taxon>
        <taxon>Actinomycetes</taxon>
        <taxon>Mycobacteriales</taxon>
        <taxon>Nocardiaceae</taxon>
        <taxon>Prescottella</taxon>
    </lineage>
</organism>
<accession>A0A3S3BD17</accession>
<dbReference type="Proteomes" id="UP000286208">
    <property type="component" value="Unassembled WGS sequence"/>
</dbReference>
<dbReference type="NCBIfam" id="TIGR00996">
    <property type="entry name" value="Mtu_fam_mce"/>
    <property type="match status" value="1"/>
</dbReference>
<dbReference type="AlphaFoldDB" id="A0A3S3BD17"/>
<protein>
    <submittedName>
        <fullName evidence="2">MCE family protein</fullName>
    </submittedName>
</protein>
<feature type="domain" description="Mce/MlaD" evidence="1">
    <location>
        <begin position="38"/>
        <end position="111"/>
    </location>
</feature>
<reference evidence="2 3" key="1">
    <citation type="submission" date="2018-11" db="EMBL/GenBank/DDBJ databases">
        <title>Rhodococcus spongicola sp. nov. and Rhodococcus xishaensis sp. nov. from marine sponges.</title>
        <authorList>
            <person name="Li L."/>
            <person name="Lin H.W."/>
        </authorList>
    </citation>
    <scope>NUCLEOTIDE SEQUENCE [LARGE SCALE GENOMIC DNA]</scope>
    <source>
        <strain evidence="2 3">CCTCC AB2014297</strain>
    </source>
</reference>
<dbReference type="InterPro" id="IPR052336">
    <property type="entry name" value="MlaD_Phospholipid_Transporter"/>
</dbReference>
<dbReference type="GO" id="GO:0005576">
    <property type="term" value="C:extracellular region"/>
    <property type="evidence" value="ECO:0007669"/>
    <property type="project" value="TreeGrafter"/>
</dbReference>
<dbReference type="EMBL" id="RKLP01000008">
    <property type="protein sequence ID" value="RVW08506.1"/>
    <property type="molecule type" value="Genomic_DNA"/>
</dbReference>
<evidence type="ECO:0000313" key="2">
    <source>
        <dbReference type="EMBL" id="RVW08506.1"/>
    </source>
</evidence>
<dbReference type="OrthoDB" id="9774928at2"/>
<dbReference type="PROSITE" id="PS51257">
    <property type="entry name" value="PROKAR_LIPOPROTEIN"/>
    <property type="match status" value="1"/>
</dbReference>
<dbReference type="RefSeq" id="WP_127917158.1">
    <property type="nucleotide sequence ID" value="NZ_RKLP01000008.1"/>
</dbReference>
<comment type="caution">
    <text evidence="2">The sequence shown here is derived from an EMBL/GenBank/DDBJ whole genome shotgun (WGS) entry which is preliminary data.</text>
</comment>
<name>A0A3S3BD17_9NOCA</name>
<dbReference type="PANTHER" id="PTHR33371">
    <property type="entry name" value="INTERMEMBRANE PHOSPHOLIPID TRANSPORT SYSTEM BINDING PROTEIN MLAD-RELATED"/>
    <property type="match status" value="1"/>
</dbReference>
<sequence>MRRRMGGIATAVGGGLLLTGCGVGIQDLPLGRSVPGDSYTVTVQLAHADGILMGAEVRTGQRVIGRVSKLSTDTVGAAVDLSLSSSAELPGNVEAAVELPSALGSPFVRLNIPREPSGTALADGDVIVESRTEIGPRIESALATLGTILTGSGFDQMQTVIDELNTAFAGRSQKVRGLLDTMTALTGTATEQQDDFGAAIDLARSISGQLVEQQDVLDGFLDTVPEATTVLAQQRDRLASLLDSSARLAEHADVVLSASSLDGIVTDGATVVETLRSFNSRIGETLTNMNTFLGNFDRAAKGDYLMFDGTLDIPAGIENLLTGGLTARSAEAGSLRTLLSGGTG</sequence>
<proteinExistence type="predicted"/>
<keyword evidence="3" id="KW-1185">Reference proteome</keyword>
<dbReference type="InterPro" id="IPR003399">
    <property type="entry name" value="Mce/MlaD"/>
</dbReference>
<dbReference type="InterPro" id="IPR005693">
    <property type="entry name" value="Mce"/>
</dbReference>
<evidence type="ECO:0000313" key="3">
    <source>
        <dbReference type="Proteomes" id="UP000286208"/>
    </source>
</evidence>
<gene>
    <name evidence="2" type="ORF">EGT67_16470</name>
</gene>
<evidence type="ECO:0000259" key="1">
    <source>
        <dbReference type="Pfam" id="PF02470"/>
    </source>
</evidence>
<dbReference type="PANTHER" id="PTHR33371:SF15">
    <property type="entry name" value="LIPOPROTEIN LPRN"/>
    <property type="match status" value="1"/>
</dbReference>